<comment type="caution">
    <text evidence="3">The sequence shown here is derived from an EMBL/GenBank/DDBJ whole genome shotgun (WGS) entry which is preliminary data.</text>
</comment>
<sequence>MQFKHPEILYALLLLIIPIIVHLFQLRRFQKEEFTNVKFLKTVVMHTRKSSQLKKWLTLLARLGLLACAIIAFAQPFFSNSDSFNTKSETVIYLDNSFSMQAKGKNGTLLNEAIQGIFESIPDTEDLTLFTNNETFKNTTLKSIRNDLITLKYSPTQLNYQATELKGRQLFSEDESTFKNLVLISDFQQQNEPLQFTADSIIKTTLIPLEPNVEQNVSIDSVFISKTTIENIELTVDLSAQGALIDNLSVALYNSDQLVAKSSLSIEDKTSSVFTIPANTTFEGKVTIEESNLSYDNTFYFSIGETDLIKVISINEADDSYLKRIYTNDEFIYSSYDLKDLNYNTLSDQDLIILNELNTIPNALITTLNVFKSKGGSFLIIPSEDSDLNSYNQLFSSLNLPRYSSSLPNDKRITTINFSHPLLENVFDKTVDNFQYPKVSSFYPTVKSVSSASVLQYEDGSSFLTTNKNAFVFTSALNSENSNFKSSPLIVPVLYNIAKQSLQLPELYYSIGKENTIDIKIELQQDDILKLAQKSDTNSGSIIPLQRTYPSKVELTTNNFPDTSGWYSVLNNASEVKQLSYNYNRSESKLNYYNLSLISNVEVKSSIATAINDIKSATNVNELWKWFVIFALAFLLIELLLLKYLK</sequence>
<dbReference type="InterPro" id="IPR011933">
    <property type="entry name" value="Double_TM_dom"/>
</dbReference>
<keyword evidence="1" id="KW-0472">Membrane</keyword>
<dbReference type="PANTHER" id="PTHR37464">
    <property type="entry name" value="BLL2463 PROTEIN"/>
    <property type="match status" value="1"/>
</dbReference>
<organism evidence="3 4">
    <name type="scientific">Microcosmobacter mediterraneus</name>
    <dbReference type="NCBI Taxonomy" id="3075607"/>
    <lineage>
        <taxon>Bacteria</taxon>
        <taxon>Pseudomonadati</taxon>
        <taxon>Bacteroidota</taxon>
        <taxon>Flavobacteriia</taxon>
        <taxon>Flavobacteriales</taxon>
        <taxon>Flavobacteriaceae</taxon>
        <taxon>Microcosmobacter</taxon>
    </lineage>
</organism>
<keyword evidence="1" id="KW-0812">Transmembrane</keyword>
<dbReference type="NCBIfam" id="TIGR02226">
    <property type="entry name" value="two_anch"/>
    <property type="match status" value="1"/>
</dbReference>
<feature type="transmembrane region" description="Helical" evidence="1">
    <location>
        <begin position="6"/>
        <end position="24"/>
    </location>
</feature>
<protein>
    <submittedName>
        <fullName evidence="3">BatA domain-containing protein</fullName>
    </submittedName>
</protein>
<dbReference type="PANTHER" id="PTHR37464:SF1">
    <property type="entry name" value="BLL2463 PROTEIN"/>
    <property type="match status" value="1"/>
</dbReference>
<feature type="transmembrane region" description="Helical" evidence="1">
    <location>
        <begin position="56"/>
        <end position="78"/>
    </location>
</feature>
<dbReference type="EMBL" id="JAVRIA010000004">
    <property type="protein sequence ID" value="MDT0558708.1"/>
    <property type="molecule type" value="Genomic_DNA"/>
</dbReference>
<name>A0ABU2YKM6_9FLAO</name>
<dbReference type="Pfam" id="PF07584">
    <property type="entry name" value="BatA"/>
    <property type="match status" value="1"/>
</dbReference>
<gene>
    <name evidence="3" type="ORF">RM697_08620</name>
</gene>
<dbReference type="RefSeq" id="WP_311427473.1">
    <property type="nucleotide sequence ID" value="NZ_JAVRIA010000004.1"/>
</dbReference>
<dbReference type="InterPro" id="IPR024163">
    <property type="entry name" value="Aerotolerance_reg_N"/>
</dbReference>
<evidence type="ECO:0000313" key="4">
    <source>
        <dbReference type="Proteomes" id="UP001259492"/>
    </source>
</evidence>
<reference evidence="3 4" key="1">
    <citation type="submission" date="2023-09" db="EMBL/GenBank/DDBJ databases">
        <authorList>
            <person name="Rey-Velasco X."/>
        </authorList>
    </citation>
    <scope>NUCLEOTIDE SEQUENCE [LARGE SCALE GENOMIC DNA]</scope>
    <source>
        <strain evidence="3 4">W332</strain>
    </source>
</reference>
<feature type="transmembrane region" description="Helical" evidence="1">
    <location>
        <begin position="623"/>
        <end position="642"/>
    </location>
</feature>
<keyword evidence="1" id="KW-1133">Transmembrane helix</keyword>
<evidence type="ECO:0000256" key="1">
    <source>
        <dbReference type="SAM" id="Phobius"/>
    </source>
</evidence>
<feature type="domain" description="Aerotolerance regulator N-terminal" evidence="2">
    <location>
        <begin position="1"/>
        <end position="76"/>
    </location>
</feature>
<evidence type="ECO:0000259" key="2">
    <source>
        <dbReference type="Pfam" id="PF07584"/>
    </source>
</evidence>
<dbReference type="Proteomes" id="UP001259492">
    <property type="component" value="Unassembled WGS sequence"/>
</dbReference>
<proteinExistence type="predicted"/>
<accession>A0ABU2YKM6</accession>
<evidence type="ECO:0000313" key="3">
    <source>
        <dbReference type="EMBL" id="MDT0558708.1"/>
    </source>
</evidence>
<keyword evidence="4" id="KW-1185">Reference proteome</keyword>